<organism evidence="1 2">
    <name type="scientific">Araneus ventricosus</name>
    <name type="common">Orbweaver spider</name>
    <name type="synonym">Epeira ventricosa</name>
    <dbReference type="NCBI Taxonomy" id="182803"/>
    <lineage>
        <taxon>Eukaryota</taxon>
        <taxon>Metazoa</taxon>
        <taxon>Ecdysozoa</taxon>
        <taxon>Arthropoda</taxon>
        <taxon>Chelicerata</taxon>
        <taxon>Arachnida</taxon>
        <taxon>Araneae</taxon>
        <taxon>Araneomorphae</taxon>
        <taxon>Entelegynae</taxon>
        <taxon>Araneoidea</taxon>
        <taxon>Araneidae</taxon>
        <taxon>Araneus</taxon>
    </lineage>
</organism>
<accession>A0A4Y2U9W1</accession>
<dbReference type="EMBL" id="BGPR01034966">
    <property type="protein sequence ID" value="GBO09608.1"/>
    <property type="molecule type" value="Genomic_DNA"/>
</dbReference>
<evidence type="ECO:0000313" key="1">
    <source>
        <dbReference type="EMBL" id="GBO09608.1"/>
    </source>
</evidence>
<dbReference type="AlphaFoldDB" id="A0A4Y2U9W1"/>
<gene>
    <name evidence="1" type="ORF">AVEN_138185_1</name>
</gene>
<dbReference type="Gene3D" id="3.30.420.10">
    <property type="entry name" value="Ribonuclease H-like superfamily/Ribonuclease H"/>
    <property type="match status" value="1"/>
</dbReference>
<evidence type="ECO:0000313" key="2">
    <source>
        <dbReference type="Proteomes" id="UP000499080"/>
    </source>
</evidence>
<comment type="caution">
    <text evidence="1">The sequence shown here is derived from an EMBL/GenBank/DDBJ whole genome shotgun (WGS) entry which is preliminary data.</text>
</comment>
<name>A0A4Y2U9W1_ARAVE</name>
<proteinExistence type="predicted"/>
<reference evidence="1 2" key="1">
    <citation type="journal article" date="2019" name="Sci. Rep.">
        <title>Orb-weaving spider Araneus ventricosus genome elucidates the spidroin gene catalogue.</title>
        <authorList>
            <person name="Kono N."/>
            <person name="Nakamura H."/>
            <person name="Ohtoshi R."/>
            <person name="Moran D.A.P."/>
            <person name="Shinohara A."/>
            <person name="Yoshida Y."/>
            <person name="Fujiwara M."/>
            <person name="Mori M."/>
            <person name="Tomita M."/>
            <person name="Arakawa K."/>
        </authorList>
    </citation>
    <scope>NUCLEOTIDE SEQUENCE [LARGE SCALE GENOMIC DNA]</scope>
</reference>
<dbReference type="GO" id="GO:0003676">
    <property type="term" value="F:nucleic acid binding"/>
    <property type="evidence" value="ECO:0007669"/>
    <property type="project" value="InterPro"/>
</dbReference>
<sequence length="173" mass="19718">MAMENFVDRRSPFPSRRFCQYSKLKDISKREFVPNATIASSFLKGHCVVRVYGSIYRWSFLFRGDWSFGSCKLYSQWDTLCISPAPIPTRIKATLAIETVVWCGVKVLKLIPALEKSGCVDSTIFMQDVIPLHIATTAKKLLNLHFGNGRIISHHFQTAWPRSPDLNPCDFCL</sequence>
<protein>
    <submittedName>
        <fullName evidence="1">Uncharacterized protein</fullName>
    </submittedName>
</protein>
<dbReference type="InterPro" id="IPR036397">
    <property type="entry name" value="RNaseH_sf"/>
</dbReference>
<dbReference type="Proteomes" id="UP000499080">
    <property type="component" value="Unassembled WGS sequence"/>
</dbReference>
<keyword evidence="2" id="KW-1185">Reference proteome</keyword>